<comment type="caution">
    <text evidence="2">The sequence shown here is derived from an EMBL/GenBank/DDBJ whole genome shotgun (WGS) entry which is preliminary data.</text>
</comment>
<reference evidence="2" key="1">
    <citation type="submission" date="2019-08" db="EMBL/GenBank/DDBJ databases">
        <authorList>
            <person name="Kucharzyk K."/>
            <person name="Murdoch R.W."/>
            <person name="Higgins S."/>
            <person name="Loffler F."/>
        </authorList>
    </citation>
    <scope>NUCLEOTIDE SEQUENCE</scope>
</reference>
<accession>A0A645ENG2</accession>
<feature type="region of interest" description="Disordered" evidence="1">
    <location>
        <begin position="62"/>
        <end position="90"/>
    </location>
</feature>
<sequence>MLLVAAQPEHAAYTGCQQLAGILVSLLLRLLHQVKAAFDPRAGAAALMAAHAAAARVVDGGHLQGNHRETPLPSLDQGQRQAGLPAVAPRRADHHHSVQGQQLFLHMLLRYQALQRASLRCIV</sequence>
<organism evidence="2">
    <name type="scientific">bioreactor metagenome</name>
    <dbReference type="NCBI Taxonomy" id="1076179"/>
    <lineage>
        <taxon>unclassified sequences</taxon>
        <taxon>metagenomes</taxon>
        <taxon>ecological metagenomes</taxon>
    </lineage>
</organism>
<protein>
    <submittedName>
        <fullName evidence="2">Uncharacterized protein</fullName>
    </submittedName>
</protein>
<dbReference type="AlphaFoldDB" id="A0A645ENG2"/>
<evidence type="ECO:0000256" key="1">
    <source>
        <dbReference type="SAM" id="MobiDB-lite"/>
    </source>
</evidence>
<proteinExistence type="predicted"/>
<evidence type="ECO:0000313" key="2">
    <source>
        <dbReference type="EMBL" id="MPN03555.1"/>
    </source>
</evidence>
<gene>
    <name evidence="2" type="ORF">SDC9_150786</name>
</gene>
<dbReference type="EMBL" id="VSSQ01049480">
    <property type="protein sequence ID" value="MPN03555.1"/>
    <property type="molecule type" value="Genomic_DNA"/>
</dbReference>
<name>A0A645ENG2_9ZZZZ</name>